<dbReference type="OrthoDB" id="2642906at2"/>
<evidence type="ECO:0000313" key="2">
    <source>
        <dbReference type="Proteomes" id="UP000029409"/>
    </source>
</evidence>
<sequence>MTEYWDEFFLKLHNQQALKEQLDAAESDEDWMMISIEEAIEKIPTGCLTLPDGKEIQFQALHLYDNQLTIFLPSSWIPEPRAEQTKDQPGSYVIQDKPNGILFGLHQSEQELNPSQVEIYQQQMIEQMSRVQPSMKLVDEKALSIQDAIIGCYESIFLVSPSPYYQIAFVRSWRGKAVIGSCQFKLEDAPLWVPLTYAMLHTATWSEHS</sequence>
<keyword evidence="2" id="KW-1185">Reference proteome</keyword>
<dbReference type="Proteomes" id="UP000029409">
    <property type="component" value="Chromosome"/>
</dbReference>
<dbReference type="KEGG" id="pdu:PDUR_04775"/>
<evidence type="ECO:0000313" key="1">
    <source>
        <dbReference type="EMBL" id="AIQ11375.1"/>
    </source>
</evidence>
<dbReference type="STRING" id="44251.PDUR_04775"/>
<accession>A0A089HL11</accession>
<organism evidence="1 2">
    <name type="scientific">Paenibacillus durus</name>
    <name type="common">Paenibacillus azotofixans</name>
    <dbReference type="NCBI Taxonomy" id="44251"/>
    <lineage>
        <taxon>Bacteria</taxon>
        <taxon>Bacillati</taxon>
        <taxon>Bacillota</taxon>
        <taxon>Bacilli</taxon>
        <taxon>Bacillales</taxon>
        <taxon>Paenibacillaceae</taxon>
        <taxon>Paenibacillus</taxon>
    </lineage>
</organism>
<gene>
    <name evidence="1" type="ORF">PDUR_04775</name>
</gene>
<reference evidence="1 2" key="1">
    <citation type="submission" date="2014-08" db="EMBL/GenBank/DDBJ databases">
        <title>Comparative genomics of the Paenibacillus odorifer group.</title>
        <authorList>
            <person name="den Bakker H.C."/>
            <person name="Tsai Y.-C."/>
            <person name="Martin N."/>
            <person name="Korlach J."/>
            <person name="Wiedmann M."/>
        </authorList>
    </citation>
    <scope>NUCLEOTIDE SEQUENCE [LARGE SCALE GENOMIC DNA]</scope>
    <source>
        <strain evidence="1 2">DSM 1735</strain>
    </source>
</reference>
<proteinExistence type="predicted"/>
<name>A0A089HL11_PAEDU</name>
<dbReference type="AlphaFoldDB" id="A0A089HL11"/>
<dbReference type="RefSeq" id="WP_042205289.1">
    <property type="nucleotide sequence ID" value="NZ_CP009288.1"/>
</dbReference>
<protein>
    <submittedName>
        <fullName evidence="1">Uncharacterized protein</fullName>
    </submittedName>
</protein>
<dbReference type="eggNOG" id="ENOG50347XA">
    <property type="taxonomic scope" value="Bacteria"/>
</dbReference>
<dbReference type="EMBL" id="CP009288">
    <property type="protein sequence ID" value="AIQ11375.1"/>
    <property type="molecule type" value="Genomic_DNA"/>
</dbReference>